<dbReference type="Gene3D" id="2.120.10.30">
    <property type="entry name" value="TolB, C-terminal domain"/>
    <property type="match status" value="1"/>
</dbReference>
<feature type="binding site" description="covalent" evidence="6">
    <location>
        <position position="921"/>
    </location>
    <ligand>
        <name>heme c</name>
        <dbReference type="ChEBI" id="CHEBI:61717"/>
    </ligand>
</feature>
<dbReference type="SUPFAM" id="SSF46626">
    <property type="entry name" value="Cytochrome c"/>
    <property type="match status" value="1"/>
</dbReference>
<dbReference type="SMART" id="SM00089">
    <property type="entry name" value="PKD"/>
    <property type="match status" value="1"/>
</dbReference>
<dbReference type="Gene3D" id="2.60.40.10">
    <property type="entry name" value="Immunoglobulins"/>
    <property type="match status" value="1"/>
</dbReference>
<evidence type="ECO:0000256" key="2">
    <source>
        <dbReference type="ARBA" id="ARBA00022617"/>
    </source>
</evidence>
<feature type="domain" description="PKD" evidence="7">
    <location>
        <begin position="710"/>
        <end position="789"/>
    </location>
</feature>
<evidence type="ECO:0000256" key="6">
    <source>
        <dbReference type="PIRSR" id="PIRSR602324-1"/>
    </source>
</evidence>
<dbReference type="AlphaFoldDB" id="A0A7K1XZ36"/>
<dbReference type="PANTHER" id="PTHR40469">
    <property type="entry name" value="SECRETED GLYCOSYL HYDROLASE"/>
    <property type="match status" value="1"/>
</dbReference>
<proteinExistence type="predicted"/>
<accession>A0A7K1XZ36</accession>
<dbReference type="GO" id="GO:0020037">
    <property type="term" value="F:heme binding"/>
    <property type="evidence" value="ECO:0007669"/>
    <property type="project" value="InterPro"/>
</dbReference>
<evidence type="ECO:0000256" key="4">
    <source>
        <dbReference type="ARBA" id="ARBA00022982"/>
    </source>
</evidence>
<dbReference type="InterPro" id="IPR011042">
    <property type="entry name" value="6-blade_b-propeller_TolB-like"/>
</dbReference>
<dbReference type="Pfam" id="PF06283">
    <property type="entry name" value="ThuA"/>
    <property type="match status" value="1"/>
</dbReference>
<keyword evidence="4" id="KW-0249">Electron transport</keyword>
<dbReference type="Pfam" id="PF00034">
    <property type="entry name" value="Cytochrom_C"/>
    <property type="match status" value="1"/>
</dbReference>
<dbReference type="Gene3D" id="1.10.760.10">
    <property type="entry name" value="Cytochrome c-like domain"/>
    <property type="match status" value="1"/>
</dbReference>
<dbReference type="InterPro" id="IPR036909">
    <property type="entry name" value="Cyt_c-like_dom_sf"/>
</dbReference>
<evidence type="ECO:0000259" key="8">
    <source>
        <dbReference type="PROSITE" id="PS51007"/>
    </source>
</evidence>
<evidence type="ECO:0000259" key="7">
    <source>
        <dbReference type="PROSITE" id="PS50093"/>
    </source>
</evidence>
<dbReference type="InterPro" id="IPR035986">
    <property type="entry name" value="PKD_dom_sf"/>
</dbReference>
<feature type="binding site" description="covalent" evidence="6">
    <location>
        <position position="876"/>
    </location>
    <ligand>
        <name>heme c</name>
        <dbReference type="ChEBI" id="CHEBI:61717"/>
    </ligand>
</feature>
<dbReference type="Proteomes" id="UP000451233">
    <property type="component" value="Unassembled WGS sequence"/>
</dbReference>
<dbReference type="InterPro" id="IPR002324">
    <property type="entry name" value="Cyt_c_ID"/>
</dbReference>
<dbReference type="PRINTS" id="PR00606">
    <property type="entry name" value="CYTCHROMECID"/>
</dbReference>
<dbReference type="InterPro" id="IPR011041">
    <property type="entry name" value="Quinoprot_gluc/sorb_DH_b-prop"/>
</dbReference>
<reference evidence="9 10" key="1">
    <citation type="submission" date="2019-11" db="EMBL/GenBank/DDBJ databases">
        <title>Pedobacter sp. HMF7056 Genome sequencing and assembly.</title>
        <authorList>
            <person name="Kang H."/>
            <person name="Kim H."/>
            <person name="Joh K."/>
        </authorList>
    </citation>
    <scope>NUCLEOTIDE SEQUENCE [LARGE SCALE GENOMIC DNA]</scope>
    <source>
        <strain evidence="9 10">HMF7056</strain>
    </source>
</reference>
<dbReference type="InterPro" id="IPR029010">
    <property type="entry name" value="ThuA-like"/>
</dbReference>
<keyword evidence="1" id="KW-0813">Transport</keyword>
<dbReference type="InterPro" id="IPR012938">
    <property type="entry name" value="Glc/Sorbosone_DH"/>
</dbReference>
<evidence type="ECO:0000313" key="9">
    <source>
        <dbReference type="EMBL" id="MXV16088.1"/>
    </source>
</evidence>
<dbReference type="GO" id="GO:0005506">
    <property type="term" value="F:iron ion binding"/>
    <property type="evidence" value="ECO:0007669"/>
    <property type="project" value="InterPro"/>
</dbReference>
<evidence type="ECO:0000256" key="3">
    <source>
        <dbReference type="ARBA" id="ARBA00022723"/>
    </source>
</evidence>
<dbReference type="Pfam" id="PF00801">
    <property type="entry name" value="PKD"/>
    <property type="match status" value="1"/>
</dbReference>
<keyword evidence="10" id="KW-1185">Reference proteome</keyword>
<dbReference type="PANTHER" id="PTHR40469:SF2">
    <property type="entry name" value="GALACTOSE-BINDING DOMAIN-LIKE SUPERFAMILY PROTEIN"/>
    <property type="match status" value="1"/>
</dbReference>
<dbReference type="InterPro" id="IPR029062">
    <property type="entry name" value="Class_I_gatase-like"/>
</dbReference>
<comment type="PTM">
    <text evidence="6">Binds 1 heme c group covalently per subunit.</text>
</comment>
<keyword evidence="2 6" id="KW-0349">Heme</keyword>
<dbReference type="InterPro" id="IPR022409">
    <property type="entry name" value="PKD/Chitinase_dom"/>
</dbReference>
<evidence type="ECO:0000256" key="5">
    <source>
        <dbReference type="ARBA" id="ARBA00023004"/>
    </source>
</evidence>
<keyword evidence="5 6" id="KW-0408">Iron</keyword>
<dbReference type="PROSITE" id="PS51007">
    <property type="entry name" value="CYTC"/>
    <property type="match status" value="1"/>
</dbReference>
<dbReference type="InterPro" id="IPR000601">
    <property type="entry name" value="PKD_dom"/>
</dbReference>
<sequence>MKILRNLLLPGLILVALYSFNKWYLPAKPRVLVFSKTTGFRHGSIEAGKAALVKMGNEQGFLVDTTENADWFTEDSLKHYAAVIFLSTTGNALNGIQQAEFERYIQAGGGYVGVHAAADTEYDWPWYGKLAGGWFLSHPKQQEAVINVVNGDNIATKHLPAAWKRFDEWYNYKDLNPDVTVLLKLDEKSYEGGKNGDNHPIAWFHAFDGGRAFYTGLGHTDASYQEPLFLAHLLGGIKYAIGGQPLNYANAKTARAPDNNRFVKTTLTQGTLYEPTEIAVLPNLDVLISQRRGELMLYKNETKQVKSAGALDVYAKTKVNTSVNAEEGLLGIAADPDFALNKFVYVFYSPADTSVNRLSRFKFVNDQLDKSSEKIILQFYSQREICCHTGGSIAFGPGKTLFVSTGDNSTPFDAPKEKFVNKGYAPMDNREGLHQYDAGRSSGNTNDLRGKILRIVVNSDGSYKIPQGNLFPEGTGKTRPEIYVMGDRNPYRIAVDQESGYLYWGEVGPDAQGDDPARGPRGYDEVNQARKAGYFGWPYFIGNNIPYNYYDYKTGESGAKFDPAKPMNISVNNTGLKDLPPAQPAFIWYPYGKSKEFPDVGDGGRTAMAGPVYHSGKYPAATRYPSYYDDKLFIYEWVRNWIKVVTMKENGDYTGMEPFMPGLPLSAPVDMELGPDGRLYVLEYGKGWFAKNADAGLSRIDYLAGNRPPEVKQVTLSQTSGLLPFTITAKAEVTDPDRDAVTYVWNLGNGIRRTTTTPTIRYTYTRAGAYPVSVQVLDPKKASAKSDVTTVYAGNAQPEVSIALSDNQTFYFPGKPVSYSVAATDKGAVVTKANIYVSNSYREGMDMAGAALGHQVVADNLAGKALMQKSDCMTCHKIDTKSIGPAFTQVSAKYKDNADAMTHLYNKILKGGGGVWGEVPMPAHASMPVADAKKIVEWVLSLNNQEAAKPSLPLAGKIVPEQQVKDRRIMVIQASYADRGASGVKPLTGNAAVYLRSNLLDAAELKTPAGLAVRDSSGNKYLVFPEKTGSFKTGAIDLSNIGSINLTGFSRGDAASYTVEVRLDKENGALIGHATWNIPAAKQAVNLRVPLQPAADKKLHDVYVAIKSAGTGVKQKPLLKTMVVEHL</sequence>
<comment type="caution">
    <text evidence="9">The sequence shown here is derived from an EMBL/GenBank/DDBJ whole genome shotgun (WGS) entry which is preliminary data.</text>
</comment>
<dbReference type="RefSeq" id="WP_160907043.1">
    <property type="nucleotide sequence ID" value="NZ_WVHS01000002.1"/>
</dbReference>
<keyword evidence="3 6" id="KW-0479">Metal-binding</keyword>
<dbReference type="PROSITE" id="PS50093">
    <property type="entry name" value="PKD"/>
    <property type="match status" value="1"/>
</dbReference>
<evidence type="ECO:0000313" key="10">
    <source>
        <dbReference type="Proteomes" id="UP000451233"/>
    </source>
</evidence>
<feature type="binding site" description="covalent" evidence="6">
    <location>
        <position position="872"/>
    </location>
    <ligand>
        <name>heme c</name>
        <dbReference type="ChEBI" id="CHEBI:61717"/>
    </ligand>
</feature>
<dbReference type="SUPFAM" id="SSF49299">
    <property type="entry name" value="PKD domain"/>
    <property type="match status" value="1"/>
</dbReference>
<dbReference type="EMBL" id="WVHS01000002">
    <property type="protein sequence ID" value="MXV16088.1"/>
    <property type="molecule type" value="Genomic_DNA"/>
</dbReference>
<gene>
    <name evidence="9" type="ORF">GS398_12305</name>
</gene>
<dbReference type="Gene3D" id="3.40.50.880">
    <property type="match status" value="1"/>
</dbReference>
<dbReference type="SUPFAM" id="SSF52317">
    <property type="entry name" value="Class I glutamine amidotransferase-like"/>
    <property type="match status" value="1"/>
</dbReference>
<dbReference type="InterPro" id="IPR013783">
    <property type="entry name" value="Ig-like_fold"/>
</dbReference>
<dbReference type="SUPFAM" id="SSF50952">
    <property type="entry name" value="Soluble quinoprotein glucose dehydrogenase"/>
    <property type="match status" value="1"/>
</dbReference>
<dbReference type="GO" id="GO:0009055">
    <property type="term" value="F:electron transfer activity"/>
    <property type="evidence" value="ECO:0007669"/>
    <property type="project" value="InterPro"/>
</dbReference>
<name>A0A7K1XZ36_9SPHI</name>
<feature type="domain" description="Cytochrome c" evidence="8">
    <location>
        <begin position="858"/>
        <end position="943"/>
    </location>
</feature>
<protein>
    <submittedName>
        <fullName evidence="9">PKD domain-containing protein</fullName>
    </submittedName>
</protein>
<organism evidence="9 10">
    <name type="scientific">Hufsiella ginkgonis</name>
    <dbReference type="NCBI Taxonomy" id="2695274"/>
    <lineage>
        <taxon>Bacteria</taxon>
        <taxon>Pseudomonadati</taxon>
        <taxon>Bacteroidota</taxon>
        <taxon>Sphingobacteriia</taxon>
        <taxon>Sphingobacteriales</taxon>
        <taxon>Sphingobacteriaceae</taxon>
        <taxon>Hufsiella</taxon>
    </lineage>
</organism>
<dbReference type="Pfam" id="PF07995">
    <property type="entry name" value="GSDH"/>
    <property type="match status" value="1"/>
</dbReference>
<evidence type="ECO:0000256" key="1">
    <source>
        <dbReference type="ARBA" id="ARBA00022448"/>
    </source>
</evidence>
<dbReference type="InterPro" id="IPR009056">
    <property type="entry name" value="Cyt_c-like_dom"/>
</dbReference>